<organism evidence="2 3">
    <name type="scientific">Bailinhaonella thermotolerans</name>
    <dbReference type="NCBI Taxonomy" id="1070861"/>
    <lineage>
        <taxon>Bacteria</taxon>
        <taxon>Bacillati</taxon>
        <taxon>Actinomycetota</taxon>
        <taxon>Actinomycetes</taxon>
        <taxon>Streptosporangiales</taxon>
        <taxon>Streptosporangiaceae</taxon>
        <taxon>Bailinhaonella</taxon>
    </lineage>
</organism>
<dbReference type="PANTHER" id="PTHR36510:SF3">
    <property type="entry name" value="CONSERVED PROTEIN"/>
    <property type="match status" value="1"/>
</dbReference>
<dbReference type="Pfam" id="PF04107">
    <property type="entry name" value="GCS2"/>
    <property type="match status" value="1"/>
</dbReference>
<dbReference type="InterPro" id="IPR014746">
    <property type="entry name" value="Gln_synth/guanido_kin_cat_dom"/>
</dbReference>
<proteinExistence type="predicted"/>
<dbReference type="AlphaFoldDB" id="A0A3A4ATU9"/>
<evidence type="ECO:0000313" key="3">
    <source>
        <dbReference type="Proteomes" id="UP000265768"/>
    </source>
</evidence>
<dbReference type="PIRSF" id="PIRSF012666">
    <property type="entry name" value="UCP012666"/>
    <property type="match status" value="1"/>
</dbReference>
<dbReference type="Gene3D" id="3.30.590.20">
    <property type="match status" value="1"/>
</dbReference>
<sequence>MGRDVPAIQFSREDRRRYRDKVRRCLDCLARMLRDFPFDVDSPLAGLEIELNLVDDRGEPALKNAAVLAAIADPDWSTELGQFNLEIGIAPQPLSGDGAAELERCVRERLNHAEERARTEGGHLVMIGILPTLTEGYAGADSLSANPRYKLLNEQIFAARGEDLHIELSGPERLSTYADSITPEAACTSVQLHLQVSPEMFPRNWNAAQAVAGAQVAVAANSPYLFGRELWRETRIRLFEQATDTRPAELKEQGVRPRVWFGERWITSVFDLFEENVRYFPALLPLCEDEDPIEVLEAGGVPDLAELTLHNGTIYRWNRPVYAVVDGRPHLRVENRVLPAGPTVADVAANAAFYYGLLRVLPYEDRPIWTRMSFAAAEENLHNAARDGIDARLYWPGLGDVPAAELVLRRLLPLAAEGLDLLGVAGETRDRLLGIIEGRCLTGRTGAGWQVEAVRALEAAGHDRHEALRRMTLQYVELMHGNEPVHTWPAPKPVSGL</sequence>
<gene>
    <name evidence="2" type="ORF">D5H75_16540</name>
</gene>
<dbReference type="InterPro" id="IPR006336">
    <property type="entry name" value="GCS2"/>
</dbReference>
<name>A0A3A4ATU9_9ACTN</name>
<protein>
    <submittedName>
        <fullName evidence="2">Glutamate--cysteine ligase</fullName>
    </submittedName>
</protein>
<accession>A0A3A4ATU9</accession>
<evidence type="ECO:0000256" key="1">
    <source>
        <dbReference type="ARBA" id="ARBA00048819"/>
    </source>
</evidence>
<dbReference type="PANTHER" id="PTHR36510">
    <property type="entry name" value="GLUTAMATE--CYSTEINE LIGASE 2-RELATED"/>
    <property type="match status" value="1"/>
</dbReference>
<evidence type="ECO:0000313" key="2">
    <source>
        <dbReference type="EMBL" id="RJL32039.1"/>
    </source>
</evidence>
<dbReference type="OrthoDB" id="240589at2"/>
<reference evidence="2 3" key="1">
    <citation type="submission" date="2018-09" db="EMBL/GenBank/DDBJ databases">
        <title>YIM 75507 draft genome.</title>
        <authorList>
            <person name="Tang S."/>
            <person name="Feng Y."/>
        </authorList>
    </citation>
    <scope>NUCLEOTIDE SEQUENCE [LARGE SCALE GENOMIC DNA]</scope>
    <source>
        <strain evidence="2 3">YIM 75507</strain>
    </source>
</reference>
<dbReference type="InterPro" id="IPR016602">
    <property type="entry name" value="UCP012666"/>
</dbReference>
<dbReference type="Proteomes" id="UP000265768">
    <property type="component" value="Unassembled WGS sequence"/>
</dbReference>
<keyword evidence="3" id="KW-1185">Reference proteome</keyword>
<dbReference type="SUPFAM" id="SSF55931">
    <property type="entry name" value="Glutamine synthetase/guanido kinase"/>
    <property type="match status" value="1"/>
</dbReference>
<dbReference type="EMBL" id="QZEY01000005">
    <property type="protein sequence ID" value="RJL32039.1"/>
    <property type="molecule type" value="Genomic_DNA"/>
</dbReference>
<keyword evidence="2" id="KW-0436">Ligase</keyword>
<dbReference type="GO" id="GO:0016879">
    <property type="term" value="F:ligase activity, forming carbon-nitrogen bonds"/>
    <property type="evidence" value="ECO:0007669"/>
    <property type="project" value="TreeGrafter"/>
</dbReference>
<dbReference type="RefSeq" id="WP_119927357.1">
    <property type="nucleotide sequence ID" value="NZ_QZEY01000005.1"/>
</dbReference>
<comment type="caution">
    <text evidence="2">The sequence shown here is derived from an EMBL/GenBank/DDBJ whole genome shotgun (WGS) entry which is preliminary data.</text>
</comment>
<dbReference type="InterPro" id="IPR050141">
    <property type="entry name" value="GCL_type2/YbdK_subfam"/>
</dbReference>
<comment type="catalytic activity">
    <reaction evidence="1">
        <text>L-cysteine + L-glutamate + ATP = gamma-L-glutamyl-L-cysteine + ADP + phosphate + H(+)</text>
        <dbReference type="Rhea" id="RHEA:13285"/>
        <dbReference type="ChEBI" id="CHEBI:15378"/>
        <dbReference type="ChEBI" id="CHEBI:29985"/>
        <dbReference type="ChEBI" id="CHEBI:30616"/>
        <dbReference type="ChEBI" id="CHEBI:35235"/>
        <dbReference type="ChEBI" id="CHEBI:43474"/>
        <dbReference type="ChEBI" id="CHEBI:58173"/>
        <dbReference type="ChEBI" id="CHEBI:456216"/>
        <dbReference type="EC" id="6.3.2.2"/>
    </reaction>
</comment>